<reference evidence="1" key="1">
    <citation type="submission" date="2014-09" db="EMBL/GenBank/DDBJ databases">
        <authorList>
            <person name="Magalhaes I.L.F."/>
            <person name="Oliveira U."/>
            <person name="Santos F.R."/>
            <person name="Vidigal T.H.D.A."/>
            <person name="Brescovit A.D."/>
            <person name="Santos A.J."/>
        </authorList>
    </citation>
    <scope>NUCLEOTIDE SEQUENCE</scope>
    <source>
        <tissue evidence="1">Shoot tissue taken approximately 20 cm above the soil surface</tissue>
    </source>
</reference>
<sequence length="64" mass="7428">MVINMDMCTCGNQQTRCYAKTVLTVVLFSSMYLPCFTYCHVHFFCACSKSKKNQPFALVYFFLC</sequence>
<proteinExistence type="predicted"/>
<reference evidence="1" key="2">
    <citation type="journal article" date="2015" name="Data Brief">
        <title>Shoot transcriptome of the giant reed, Arundo donax.</title>
        <authorList>
            <person name="Barrero R.A."/>
            <person name="Guerrero F.D."/>
            <person name="Moolhuijzen P."/>
            <person name="Goolsby J.A."/>
            <person name="Tidwell J."/>
            <person name="Bellgard S.E."/>
            <person name="Bellgard M.I."/>
        </authorList>
    </citation>
    <scope>NUCLEOTIDE SEQUENCE</scope>
    <source>
        <tissue evidence="1">Shoot tissue taken approximately 20 cm above the soil surface</tissue>
    </source>
</reference>
<protein>
    <submittedName>
        <fullName evidence="1">Uncharacterized protein</fullName>
    </submittedName>
</protein>
<dbReference type="AlphaFoldDB" id="A0A0A9DSX3"/>
<name>A0A0A9DSX3_ARUDO</name>
<organism evidence="1">
    <name type="scientific">Arundo donax</name>
    <name type="common">Giant reed</name>
    <name type="synonym">Donax arundinaceus</name>
    <dbReference type="NCBI Taxonomy" id="35708"/>
    <lineage>
        <taxon>Eukaryota</taxon>
        <taxon>Viridiplantae</taxon>
        <taxon>Streptophyta</taxon>
        <taxon>Embryophyta</taxon>
        <taxon>Tracheophyta</taxon>
        <taxon>Spermatophyta</taxon>
        <taxon>Magnoliopsida</taxon>
        <taxon>Liliopsida</taxon>
        <taxon>Poales</taxon>
        <taxon>Poaceae</taxon>
        <taxon>PACMAD clade</taxon>
        <taxon>Arundinoideae</taxon>
        <taxon>Arundineae</taxon>
        <taxon>Arundo</taxon>
    </lineage>
</organism>
<dbReference type="EMBL" id="GBRH01206266">
    <property type="protein sequence ID" value="JAD91629.1"/>
    <property type="molecule type" value="Transcribed_RNA"/>
</dbReference>
<evidence type="ECO:0000313" key="1">
    <source>
        <dbReference type="EMBL" id="JAD91629.1"/>
    </source>
</evidence>
<accession>A0A0A9DSX3</accession>